<gene>
    <name evidence="1" type="ORF">WMY93_018398</name>
</gene>
<keyword evidence="2" id="KW-1185">Reference proteome</keyword>
<dbReference type="AlphaFoldDB" id="A0AAW0NVZ7"/>
<organism evidence="1 2">
    <name type="scientific">Mugilogobius chulae</name>
    <name type="common">yellowstripe goby</name>
    <dbReference type="NCBI Taxonomy" id="88201"/>
    <lineage>
        <taxon>Eukaryota</taxon>
        <taxon>Metazoa</taxon>
        <taxon>Chordata</taxon>
        <taxon>Craniata</taxon>
        <taxon>Vertebrata</taxon>
        <taxon>Euteleostomi</taxon>
        <taxon>Actinopterygii</taxon>
        <taxon>Neopterygii</taxon>
        <taxon>Teleostei</taxon>
        <taxon>Neoteleostei</taxon>
        <taxon>Acanthomorphata</taxon>
        <taxon>Gobiaria</taxon>
        <taxon>Gobiiformes</taxon>
        <taxon>Gobioidei</taxon>
        <taxon>Gobiidae</taxon>
        <taxon>Gobionellinae</taxon>
        <taxon>Mugilogobius</taxon>
    </lineage>
</organism>
<name>A0AAW0NVZ7_9GOBI</name>
<proteinExistence type="predicted"/>
<comment type="caution">
    <text evidence="1">The sequence shown here is derived from an EMBL/GenBank/DDBJ whole genome shotgun (WGS) entry which is preliminary data.</text>
</comment>
<sequence>MEAAAEPEQSTTSGAGHKCGERTIVWRRFSTLDSSLPTVVLWRSENQQEWISAPWTAFIIWGQLAGGDFSTKDSSLVCDSDKQDFSTLDSSSPLRMQIPASFREDFITDSSMSSTADIFSTGQLLTVAHADSSLV</sequence>
<evidence type="ECO:0000313" key="1">
    <source>
        <dbReference type="EMBL" id="KAK7901629.1"/>
    </source>
</evidence>
<dbReference type="EMBL" id="JBBPFD010000013">
    <property type="protein sequence ID" value="KAK7901629.1"/>
    <property type="molecule type" value="Genomic_DNA"/>
</dbReference>
<reference evidence="2" key="1">
    <citation type="submission" date="2024-04" db="EMBL/GenBank/DDBJ databases">
        <title>Salinicola lusitanus LLJ914,a marine bacterium isolated from the Okinawa Trough.</title>
        <authorList>
            <person name="Li J."/>
        </authorList>
    </citation>
    <scope>NUCLEOTIDE SEQUENCE [LARGE SCALE GENOMIC DNA]</scope>
</reference>
<dbReference type="Proteomes" id="UP001460270">
    <property type="component" value="Unassembled WGS sequence"/>
</dbReference>
<evidence type="ECO:0000313" key="2">
    <source>
        <dbReference type="Proteomes" id="UP001460270"/>
    </source>
</evidence>
<protein>
    <submittedName>
        <fullName evidence="1">Uncharacterized protein</fullName>
    </submittedName>
</protein>
<accession>A0AAW0NVZ7</accession>